<evidence type="ECO:0000256" key="3">
    <source>
        <dbReference type="ARBA" id="ARBA00023163"/>
    </source>
</evidence>
<evidence type="ECO:0000259" key="5">
    <source>
        <dbReference type="PROSITE" id="PS50977"/>
    </source>
</evidence>
<dbReference type="PANTHER" id="PTHR47506:SF1">
    <property type="entry name" value="HTH-TYPE TRANSCRIPTIONAL REGULATOR YJDC"/>
    <property type="match status" value="1"/>
</dbReference>
<dbReference type="NCBIfam" id="NF047866">
    <property type="entry name" value="TF_DicD_YjdC"/>
    <property type="match status" value="1"/>
</dbReference>
<dbReference type="Gene3D" id="1.10.357.10">
    <property type="entry name" value="Tetracycline Repressor, domain 2"/>
    <property type="match status" value="1"/>
</dbReference>
<dbReference type="GO" id="GO:0003677">
    <property type="term" value="F:DNA binding"/>
    <property type="evidence" value="ECO:0007669"/>
    <property type="project" value="UniProtKB-UniRule"/>
</dbReference>
<evidence type="ECO:0000313" key="9">
    <source>
        <dbReference type="Proteomes" id="UP000291600"/>
    </source>
</evidence>
<dbReference type="InterPro" id="IPR009057">
    <property type="entry name" value="Homeodomain-like_sf"/>
</dbReference>
<dbReference type="PROSITE" id="PS50977">
    <property type="entry name" value="HTH_TETR_2"/>
    <property type="match status" value="1"/>
</dbReference>
<evidence type="ECO:0000256" key="1">
    <source>
        <dbReference type="ARBA" id="ARBA00023015"/>
    </source>
</evidence>
<keyword evidence="3" id="KW-0804">Transcription</keyword>
<sequence length="202" mass="23488">MKDPHIRQEDHVQRELVLSQVLGLLEQQGLATTTLDKLAPQLDISKEELIRFWPDREALLYDSLRYHAQQIDTWRRQLLLDETLSARDKILARYHVLAEYVQQQRYPGCLFIAACSFFPEDDHPIHLLAEQQKAASYEFTLALLQDIDMDDPEMVAHQMELVLEGCLSRLLVKRQLQDVETARRLAEDILQIARCRRNGALG</sequence>
<dbReference type="STRING" id="569.A6V27_04850"/>
<dbReference type="Proteomes" id="UP000094844">
    <property type="component" value="Unassembled WGS sequence"/>
</dbReference>
<dbReference type="InterPro" id="IPR001647">
    <property type="entry name" value="HTH_TetR"/>
</dbReference>
<evidence type="ECO:0000313" key="7">
    <source>
        <dbReference type="EMBL" id="TBL68673.1"/>
    </source>
</evidence>
<dbReference type="EMBL" id="SITJ01000058">
    <property type="protein sequence ID" value="TBL68673.1"/>
    <property type="molecule type" value="Genomic_DNA"/>
</dbReference>
<proteinExistence type="predicted"/>
<reference evidence="7 9" key="2">
    <citation type="submission" date="2019-02" db="EMBL/GenBank/DDBJ databases">
        <title>Comparative genomic analysis of the Hafnia genus genomes.</title>
        <authorList>
            <person name="Zhiqiu Y."/>
            <person name="Chao Y."/>
            <person name="Yuhui D."/>
            <person name="Di H."/>
            <person name="Bin L."/>
        </authorList>
    </citation>
    <scope>NUCLEOTIDE SEQUENCE [LARGE SCALE GENOMIC DNA]</scope>
    <source>
        <strain evidence="7 9">PCM_1210</strain>
    </source>
</reference>
<dbReference type="SUPFAM" id="SSF48498">
    <property type="entry name" value="Tetracyclin repressor-like, C-terminal domain"/>
    <property type="match status" value="1"/>
</dbReference>
<evidence type="ECO:0000313" key="6">
    <source>
        <dbReference type="EMBL" id="SCM51630.1"/>
    </source>
</evidence>
<name>A0A1C6YXN4_HAFAL</name>
<dbReference type="EMBL" id="FMIQ01000014">
    <property type="protein sequence ID" value="SCM51630.1"/>
    <property type="molecule type" value="Genomic_DNA"/>
</dbReference>
<evidence type="ECO:0000256" key="4">
    <source>
        <dbReference type="PROSITE-ProRule" id="PRU00335"/>
    </source>
</evidence>
<accession>A0A1C6YXN4</accession>
<reference evidence="6 8" key="1">
    <citation type="submission" date="2016-09" db="EMBL/GenBank/DDBJ databases">
        <authorList>
            <person name="Capua I."/>
            <person name="De Benedictis P."/>
            <person name="Joannis T."/>
            <person name="Lombin L.H."/>
            <person name="Cattoli G."/>
        </authorList>
    </citation>
    <scope>NUCLEOTIDE SEQUENCE [LARGE SCALE GENOMIC DNA]</scope>
    <source>
        <strain evidence="6 8">GB001</strain>
    </source>
</reference>
<organism evidence="6 8">
    <name type="scientific">Hafnia alvei</name>
    <dbReference type="NCBI Taxonomy" id="569"/>
    <lineage>
        <taxon>Bacteria</taxon>
        <taxon>Pseudomonadati</taxon>
        <taxon>Pseudomonadota</taxon>
        <taxon>Gammaproteobacteria</taxon>
        <taxon>Enterobacterales</taxon>
        <taxon>Hafniaceae</taxon>
        <taxon>Hafnia</taxon>
    </lineage>
</organism>
<gene>
    <name evidence="6" type="ORF">BN1044_01096</name>
    <name evidence="7" type="ORF">EYY96_05795</name>
</gene>
<evidence type="ECO:0000256" key="2">
    <source>
        <dbReference type="ARBA" id="ARBA00023125"/>
    </source>
</evidence>
<protein>
    <submittedName>
        <fullName evidence="6 7">Transcriptional regulator</fullName>
    </submittedName>
</protein>
<keyword evidence="1" id="KW-0805">Transcription regulation</keyword>
<dbReference type="OrthoDB" id="6488705at2"/>
<keyword evidence="2 4" id="KW-0238">DNA-binding</keyword>
<dbReference type="SUPFAM" id="SSF46689">
    <property type="entry name" value="Homeodomain-like"/>
    <property type="match status" value="1"/>
</dbReference>
<dbReference type="InterPro" id="IPR036271">
    <property type="entry name" value="Tet_transcr_reg_TetR-rel_C_sf"/>
</dbReference>
<dbReference type="AlphaFoldDB" id="A0A1C6YXN4"/>
<feature type="domain" description="HTH tetR-type" evidence="5">
    <location>
        <begin position="11"/>
        <end position="71"/>
    </location>
</feature>
<evidence type="ECO:0000313" key="8">
    <source>
        <dbReference type="Proteomes" id="UP000094844"/>
    </source>
</evidence>
<dbReference type="PANTHER" id="PTHR47506">
    <property type="entry name" value="TRANSCRIPTIONAL REGULATORY PROTEIN"/>
    <property type="match status" value="1"/>
</dbReference>
<dbReference type="NCBIfam" id="NF008647">
    <property type="entry name" value="PRK11640.1"/>
    <property type="match status" value="1"/>
</dbReference>
<dbReference type="Proteomes" id="UP000291600">
    <property type="component" value="Unassembled WGS sequence"/>
</dbReference>
<feature type="DNA-binding region" description="H-T-H motif" evidence="4">
    <location>
        <begin position="34"/>
        <end position="53"/>
    </location>
</feature>